<reference evidence="3" key="1">
    <citation type="submission" date="2025-08" db="UniProtKB">
        <authorList>
            <consortium name="RefSeq"/>
        </authorList>
    </citation>
    <scope>IDENTIFICATION</scope>
</reference>
<name>A0ABM1ER80_PRICU</name>
<dbReference type="GeneID" id="106814850"/>
<feature type="compositionally biased region" description="Low complexity" evidence="1">
    <location>
        <begin position="29"/>
        <end position="39"/>
    </location>
</feature>
<evidence type="ECO:0000256" key="1">
    <source>
        <dbReference type="SAM" id="MobiDB-lite"/>
    </source>
</evidence>
<proteinExistence type="predicted"/>
<sequence length="457" mass="52550">MVTKQPVHDKDNASTRKPSQNSHIRKNISSHSNNSKSIGIINQVDKPTKRTVSIHATRRRMQTNTIHKSNVNTNSRRCTNAWSTRRVQTCTLQCNHIQHRRIRKQSNNSSRTINTNINVNISPTMIYYKDLSGTMGKYTHQTTDLNLPNHNMQVYNTPNNRAGSALRPIYYNVHLHALDSIHETKDIKLRHGYNNFLWQNPHVKIAPGDEHTVEYKPNVKGWYTHKPKPGAPPYSAAWTTPEAAVETQNRNIQHPRTTMNWFADQGAVHDEITLNAEDIIIQERFNFLTNFEGEYQTTGLPYTPKAWEGYIVQQILKSNDKVVDLTVECNTTYTSTWEYIEPGHSARPTYLYYPLQGGEHTIQEFGNIVRPLMLATDPTLQDGKVLNRQTSIYSSKKRSTNLIKARYYPYNKNDNARDETMSRVNTGMQNNMLDTAERSTLQLSTTLNSLLFTLYSL</sequence>
<feature type="non-terminal residue" evidence="3">
    <location>
        <position position="457"/>
    </location>
</feature>
<dbReference type="RefSeq" id="XP_014674701.1">
    <property type="nucleotide sequence ID" value="XM_014819215.1"/>
</dbReference>
<evidence type="ECO:0000313" key="3">
    <source>
        <dbReference type="RefSeq" id="XP_014674701.1"/>
    </source>
</evidence>
<accession>A0ABM1ER80</accession>
<gene>
    <name evidence="3" type="primary">LOC106814850</name>
</gene>
<organism evidence="2 3">
    <name type="scientific">Priapulus caudatus</name>
    <name type="common">Priapulid worm</name>
    <dbReference type="NCBI Taxonomy" id="37621"/>
    <lineage>
        <taxon>Eukaryota</taxon>
        <taxon>Metazoa</taxon>
        <taxon>Ecdysozoa</taxon>
        <taxon>Scalidophora</taxon>
        <taxon>Priapulida</taxon>
        <taxon>Priapulimorpha</taxon>
        <taxon>Priapulimorphida</taxon>
        <taxon>Priapulidae</taxon>
        <taxon>Priapulus</taxon>
    </lineage>
</organism>
<feature type="compositionally biased region" description="Basic and acidic residues" evidence="1">
    <location>
        <begin position="1"/>
        <end position="14"/>
    </location>
</feature>
<feature type="region of interest" description="Disordered" evidence="1">
    <location>
        <begin position="1"/>
        <end position="39"/>
    </location>
</feature>
<dbReference type="Proteomes" id="UP000695022">
    <property type="component" value="Unplaced"/>
</dbReference>
<protein>
    <submittedName>
        <fullName evidence="3">Uncharacterized protein LOC106814850</fullName>
    </submittedName>
</protein>
<evidence type="ECO:0000313" key="2">
    <source>
        <dbReference type="Proteomes" id="UP000695022"/>
    </source>
</evidence>
<keyword evidence="2" id="KW-1185">Reference proteome</keyword>